<evidence type="ECO:0000256" key="3">
    <source>
        <dbReference type="ARBA" id="ARBA00023219"/>
    </source>
</evidence>
<protein>
    <submittedName>
        <fullName evidence="4">Portal protein</fullName>
    </submittedName>
</protein>
<evidence type="ECO:0000256" key="2">
    <source>
        <dbReference type="ARBA" id="ARBA00023009"/>
    </source>
</evidence>
<keyword evidence="1" id="KW-0118">Viral capsid assembly</keyword>
<dbReference type="InterPro" id="IPR006944">
    <property type="entry name" value="Phage/GTA_portal"/>
</dbReference>
<keyword evidence="3" id="KW-0231">Viral genome packaging</keyword>
<keyword evidence="1" id="KW-1188">Viral release from host cell</keyword>
<keyword evidence="2" id="KW-1171">Viral genome ejection through host cell envelope</keyword>
<sequence>MGRRSMLTNINCDKLRNIRHTTTKRGKMTILDNIRAGFTSAFGRTNAPHTTPTQTGGNAWQPMGGNNIPMHDTYDNIFPYVNAIAQRFSTVIPYAVTPDGRKLDPAPAALSALYAPNDTYSCLEFLKLIASGMLTQSHVDILVWTPEGPGGNITSDNITGYTILPTNSRVYDDSRSDWYHRVTMDLGDGPRQYEFSRNETIALSYSRHPNDPTRGISPAMTIKKWANVDDMIADYERGFFGNNAVPAGMLGIVSENAEDFQRNRARLEETFRGAGNNNGIVYNMVPVDPTTHKPSQTSKLVWVPFQNSNDTLDLQTVSNVVNNRLANALSVPDIVRGIDNGQTYANAEMAERSFIENTLKPLCMTVWDKWQFELDRITGGLGYGITFDLDLPAQTEVEKAQAETQQIRVNSLIQLVNMGATVENAVDALGLPEPYKRLNLHKPDTTPLPSLHSKRNITKATKKTDDMTTENRILPATRTYIDRVIRLTRRTQNGLKDDLETISRQWVNDVEDTLVSHLTEYARNTGIKLEQILTAWAELHQEHPLAVDIQSYTTTDWQKLYDWTTLPDTIKTAYETHLQEIAHTTSKTITDKTLEILNRADTEQWDARRLRDELTRMSNDHAELIARCETVQSQRLGSLYSARNLSETLGVKLQKVWRTTGDGNTCDFCKHMEGTTKPLDSAYMAKDAVVNIGDHSYVNSFETMNTPNGHPRCRCYEDYEVVED</sequence>
<organism evidence="4">
    <name type="scientific">Myoviridae sp. ctCpP1</name>
    <dbReference type="NCBI Taxonomy" id="2825054"/>
    <lineage>
        <taxon>Viruses</taxon>
        <taxon>Duplodnaviria</taxon>
        <taxon>Heunggongvirae</taxon>
        <taxon>Uroviricota</taxon>
        <taxon>Caudoviricetes</taxon>
    </lineage>
</organism>
<proteinExistence type="predicted"/>
<name>A0A8S5V7Q6_9CAUD</name>
<keyword evidence="2" id="KW-1162">Viral penetration into host cytoplasm</keyword>
<evidence type="ECO:0000256" key="1">
    <source>
        <dbReference type="ARBA" id="ARBA00022950"/>
    </source>
</evidence>
<accession>A0A8S5V7Q6</accession>
<reference evidence="4" key="1">
    <citation type="journal article" date="2021" name="Proc. Natl. Acad. Sci. U.S.A.">
        <title>A Catalog of Tens of Thousands of Viruses from Human Metagenomes Reveals Hidden Associations with Chronic Diseases.</title>
        <authorList>
            <person name="Tisza M.J."/>
            <person name="Buck C.B."/>
        </authorList>
    </citation>
    <scope>NUCLEOTIDE SEQUENCE</scope>
    <source>
        <strain evidence="4">CtCpP1</strain>
    </source>
</reference>
<dbReference type="EMBL" id="BK016213">
    <property type="protein sequence ID" value="DAG02667.1"/>
    <property type="molecule type" value="Genomic_DNA"/>
</dbReference>
<dbReference type="Pfam" id="PF04860">
    <property type="entry name" value="Phage_portal"/>
    <property type="match status" value="1"/>
</dbReference>
<keyword evidence="2" id="KW-1160">Virus entry into host cell</keyword>
<evidence type="ECO:0000313" key="4">
    <source>
        <dbReference type="EMBL" id="DAG02667.1"/>
    </source>
</evidence>